<dbReference type="Pfam" id="PF13704">
    <property type="entry name" value="Glyco_tranf_2_4"/>
    <property type="match status" value="1"/>
</dbReference>
<dbReference type="PANTHER" id="PTHR21461">
    <property type="entry name" value="GLYCOSYLTRANSFERASE FAMILY 92 PROTEIN"/>
    <property type="match status" value="1"/>
</dbReference>
<keyword evidence="2" id="KW-0812">Transmembrane</keyword>
<dbReference type="Proteomes" id="UP001523401">
    <property type="component" value="Unassembled WGS sequence"/>
</dbReference>
<dbReference type="InterPro" id="IPR029044">
    <property type="entry name" value="Nucleotide-diphossugar_trans"/>
</dbReference>
<dbReference type="SUPFAM" id="SSF53448">
    <property type="entry name" value="Nucleotide-diphospho-sugar transferases"/>
    <property type="match status" value="1"/>
</dbReference>
<proteinExistence type="predicted"/>
<dbReference type="RefSeq" id="WP_252850085.1">
    <property type="nucleotide sequence ID" value="NZ_JAMXQU010000015.1"/>
</dbReference>
<accession>A0ABT1CJT6</accession>
<keyword evidence="3" id="KW-1133">Transmembrane helix</keyword>
<comment type="subcellular location">
    <subcellularLocation>
        <location evidence="1">Membrane</location>
        <topology evidence="1">Single-pass membrane protein</topology>
    </subcellularLocation>
</comment>
<reference evidence="4 5" key="1">
    <citation type="submission" date="2022-06" db="EMBL/GenBank/DDBJ databases">
        <title>Whole-genome of Asaia lannensis strain LMG 27011T.</title>
        <authorList>
            <person name="Sombolestani A."/>
        </authorList>
    </citation>
    <scope>NUCLEOTIDE SEQUENCE [LARGE SCALE GENOMIC DNA]</scope>
    <source>
        <strain evidence="4 5">NBRC 102526</strain>
    </source>
</reference>
<dbReference type="CDD" id="cd00761">
    <property type="entry name" value="Glyco_tranf_GTA_type"/>
    <property type="match status" value="1"/>
</dbReference>
<keyword evidence="3" id="KW-0472">Membrane</keyword>
<evidence type="ECO:0000256" key="3">
    <source>
        <dbReference type="ARBA" id="ARBA00022989"/>
    </source>
</evidence>
<dbReference type="Gene3D" id="3.90.550.10">
    <property type="entry name" value="Spore Coat Polysaccharide Biosynthesis Protein SpsA, Chain A"/>
    <property type="match status" value="1"/>
</dbReference>
<protein>
    <submittedName>
        <fullName evidence="4">Glycosyltransferase family 2 protein</fullName>
    </submittedName>
</protein>
<organism evidence="4 5">
    <name type="scientific">Asaia lannensis NBRC 102526</name>
    <dbReference type="NCBI Taxonomy" id="1307926"/>
    <lineage>
        <taxon>Bacteria</taxon>
        <taxon>Pseudomonadati</taxon>
        <taxon>Pseudomonadota</taxon>
        <taxon>Alphaproteobacteria</taxon>
        <taxon>Acetobacterales</taxon>
        <taxon>Acetobacteraceae</taxon>
        <taxon>Asaia</taxon>
    </lineage>
</organism>
<sequence length="506" mass="56050">MASAAAVLFVKNDADDIGWWIAYHLAIGFNALIIYDDHSTDGTWDIIQNAAGLYPVEAHRADRHAGTSHAQRRSNAFAQALEACRTRFDWVICLDSDEYVYFDDHDDIGRYLDSFADADAIMLNWSVFGSNGHVGRPAQGPIAAYTKRAELDFPDHRAGKTFLRPGAYTGHFVDGCHFTLDPSRHVHADGTAFDPARAASWQGARILHYVTRNLTHYTRRLARLGAGQSAPDLWSHYNRNDVQDLAAQRFRQATRQVASRLWRSSLEALYWRLQKDIKANSLSFLPETAFTVREHRSLAMPRPLHFATLSTESGETLVYDPETHGLVLSPAVSSHEQSRIVLVTEASDLSSRTSQTGFLLLPPNDTAPLDSGDCLTRWIPVDITAGVPAHRDDAFAQQDEQRVTLHADGQVMARMENGQIGFIGGTPLALYACTFTPDTALETRLRPYLALRGHGNSLHDFCTGIDLLRAPQPDAMACALASLSNEARAVLGSRYSGFLPPWMYAA</sequence>
<comment type="caution">
    <text evidence="4">The sequence shown here is derived from an EMBL/GenBank/DDBJ whole genome shotgun (WGS) entry which is preliminary data.</text>
</comment>
<evidence type="ECO:0000256" key="1">
    <source>
        <dbReference type="ARBA" id="ARBA00004167"/>
    </source>
</evidence>
<keyword evidence="5" id="KW-1185">Reference proteome</keyword>
<evidence type="ECO:0000256" key="2">
    <source>
        <dbReference type="ARBA" id="ARBA00022692"/>
    </source>
</evidence>
<gene>
    <name evidence="4" type="ORF">NF685_13870</name>
</gene>
<dbReference type="PANTHER" id="PTHR21461:SF69">
    <property type="entry name" value="GLYCOSYLTRANSFERASE FAMILY 92 PROTEIN"/>
    <property type="match status" value="1"/>
</dbReference>
<evidence type="ECO:0000313" key="4">
    <source>
        <dbReference type="EMBL" id="MCO6161122.1"/>
    </source>
</evidence>
<dbReference type="EMBL" id="JAMXQU010000015">
    <property type="protein sequence ID" value="MCO6161122.1"/>
    <property type="molecule type" value="Genomic_DNA"/>
</dbReference>
<evidence type="ECO:0000313" key="5">
    <source>
        <dbReference type="Proteomes" id="UP001523401"/>
    </source>
</evidence>
<name>A0ABT1CJT6_9PROT</name>